<feature type="non-terminal residue" evidence="2">
    <location>
        <position position="101"/>
    </location>
</feature>
<reference evidence="2" key="1">
    <citation type="journal article" date="2014" name="Front. Microbiol.">
        <title>High frequency of phylogenetically diverse reductive dehalogenase-homologous genes in deep subseafloor sedimentary metagenomes.</title>
        <authorList>
            <person name="Kawai M."/>
            <person name="Futagami T."/>
            <person name="Toyoda A."/>
            <person name="Takaki Y."/>
            <person name="Nishi S."/>
            <person name="Hori S."/>
            <person name="Arai W."/>
            <person name="Tsubouchi T."/>
            <person name="Morono Y."/>
            <person name="Uchiyama I."/>
            <person name="Ito T."/>
            <person name="Fujiyama A."/>
            <person name="Inagaki F."/>
            <person name="Takami H."/>
        </authorList>
    </citation>
    <scope>NUCLEOTIDE SEQUENCE</scope>
    <source>
        <strain evidence="2">Expedition CK06-06</strain>
    </source>
</reference>
<proteinExistence type="predicted"/>
<organism evidence="2">
    <name type="scientific">marine sediment metagenome</name>
    <dbReference type="NCBI Taxonomy" id="412755"/>
    <lineage>
        <taxon>unclassified sequences</taxon>
        <taxon>metagenomes</taxon>
        <taxon>ecological metagenomes</taxon>
    </lineage>
</organism>
<dbReference type="Gene3D" id="3.40.50.20">
    <property type="match status" value="1"/>
</dbReference>
<gene>
    <name evidence="2" type="ORF">S01H1_58747</name>
</gene>
<name>X0VUG5_9ZZZZ</name>
<dbReference type="EMBL" id="BARS01038386">
    <property type="protein sequence ID" value="GAG22024.1"/>
    <property type="molecule type" value="Genomic_DNA"/>
</dbReference>
<protein>
    <recommendedName>
        <fullName evidence="1">Phosphoribosylglycinamide synthetase N-terminal domain-containing protein</fullName>
    </recommendedName>
</protein>
<dbReference type="Pfam" id="PF02844">
    <property type="entry name" value="GARS_N"/>
    <property type="match status" value="1"/>
</dbReference>
<dbReference type="InterPro" id="IPR020562">
    <property type="entry name" value="PRibGlycinamide_synth_N"/>
</dbReference>
<dbReference type="InterPro" id="IPR016185">
    <property type="entry name" value="PreATP-grasp_dom_sf"/>
</dbReference>
<accession>X0VUG5</accession>
<comment type="caution">
    <text evidence="2">The sequence shown here is derived from an EMBL/GenBank/DDBJ whole genome shotgun (WGS) entry which is preliminary data.</text>
</comment>
<dbReference type="AlphaFoldDB" id="X0VUG5"/>
<feature type="domain" description="Phosphoribosylglycinamide synthetase N-terminal" evidence="1">
    <location>
        <begin position="5"/>
        <end position="100"/>
    </location>
</feature>
<dbReference type="PANTHER" id="PTHR43472:SF1">
    <property type="entry name" value="PHOSPHORIBOSYLAMINE--GLYCINE LIGASE, CHLOROPLASTIC"/>
    <property type="match status" value="1"/>
</dbReference>
<dbReference type="InterPro" id="IPR000115">
    <property type="entry name" value="PRibGlycinamide_synth"/>
</dbReference>
<dbReference type="GO" id="GO:0004637">
    <property type="term" value="F:phosphoribosylamine-glycine ligase activity"/>
    <property type="evidence" value="ECO:0007669"/>
    <property type="project" value="InterPro"/>
</dbReference>
<evidence type="ECO:0000259" key="1">
    <source>
        <dbReference type="Pfam" id="PF02844"/>
    </source>
</evidence>
<evidence type="ECO:0000313" key="2">
    <source>
        <dbReference type="EMBL" id="GAG22024.1"/>
    </source>
</evidence>
<dbReference type="SUPFAM" id="SSF52440">
    <property type="entry name" value="PreATP-grasp domain"/>
    <property type="match status" value="1"/>
</dbReference>
<dbReference type="PANTHER" id="PTHR43472">
    <property type="entry name" value="PHOSPHORIBOSYLAMINE--GLYCINE LIGASE"/>
    <property type="match status" value="1"/>
</dbReference>
<sequence length="101" mass="10385">MARDRILILGGGGREHALAWKLAQSPGIRSHGEGVDVICAPGNGGTATVGENAGGGTPEEMARLAQHYNVALTIVGPEGPLAEGIVDIFQKRGLPIFGSTR</sequence>
<dbReference type="GO" id="GO:0009113">
    <property type="term" value="P:purine nucleobase biosynthetic process"/>
    <property type="evidence" value="ECO:0007669"/>
    <property type="project" value="InterPro"/>
</dbReference>